<evidence type="ECO:0000259" key="8">
    <source>
        <dbReference type="Pfam" id="PF00171"/>
    </source>
</evidence>
<evidence type="ECO:0000313" key="10">
    <source>
        <dbReference type="Proteomes" id="UP000056905"/>
    </source>
</evidence>
<dbReference type="PANTHER" id="PTHR43570:SF20">
    <property type="entry name" value="ALDEHYDE DEHYDROGENASE ALDX-RELATED"/>
    <property type="match status" value="1"/>
</dbReference>
<dbReference type="InterPro" id="IPR016161">
    <property type="entry name" value="Ald_DH/histidinol_DH"/>
</dbReference>
<evidence type="ECO:0000256" key="2">
    <source>
        <dbReference type="ARBA" id="ARBA00023002"/>
    </source>
</evidence>
<dbReference type="InterPro" id="IPR015590">
    <property type="entry name" value="Aldehyde_DH_dom"/>
</dbReference>
<proteinExistence type="inferred from homology"/>
<dbReference type="InterPro" id="IPR029510">
    <property type="entry name" value="Ald_DH_CS_GLU"/>
</dbReference>
<dbReference type="GO" id="GO:0005737">
    <property type="term" value="C:cytoplasm"/>
    <property type="evidence" value="ECO:0007669"/>
    <property type="project" value="TreeGrafter"/>
</dbReference>
<sequence>MNAPTNLTLEAHKAEMNHVLQRQKAAHLQDGPWTAEQRIARLDRCIDLLVGHQDEIARAVSADFGSRSPEATALTDIAGSIGPLKFAKDNLAKWMKPQKRKTTPAILGLFGAKASVQYQPKGVVGVISPWNFPVNLTFAPLAGILAAGNRAMIKPSEFTPATSDLMKTMFAKAFSEDEIAVFVGGAEVGQAFSGLAFDHLVFTGATSVARHVMRAAAENLVPVTLELGGKSPVILSRGVDMATAAARIMNGKTLNAGQICLAPDYVFTPADQLDNFVAEAKTAVSRYFPTLKDNPDYTAVVAQRHFDRITGYVEDARAKGATIVEINPANEDLSQQPHRKIAPTLILNPTDDMAVMQEEIFGPLLPVKTYQKVEEAVDYINAHDRPLALYWFGTDEAEKDRVLERTTSGGVTVNDVIFHVAQEELPFGGVGPAGMGAYHGHDGFLEFSHRKAVFQQLKKDIAPMLGLRPPYGEGIRKYLAGQIKR</sequence>
<accession>A0A0P0NZU2</accession>
<dbReference type="RefSeq" id="WP_062146510.1">
    <property type="nucleotide sequence ID" value="NZ_CP013002.1"/>
</dbReference>
<evidence type="ECO:0000256" key="4">
    <source>
        <dbReference type="PIRNR" id="PIRNR036492"/>
    </source>
</evidence>
<dbReference type="KEGG" id="chq:AQ619_09020"/>
<evidence type="ECO:0000256" key="7">
    <source>
        <dbReference type="RuleBase" id="RU003345"/>
    </source>
</evidence>
<name>A0A0P0NZU2_9CAUL</name>
<keyword evidence="2 4" id="KW-0560">Oxidoreductase</keyword>
<dbReference type="Proteomes" id="UP000056905">
    <property type="component" value="Chromosome"/>
</dbReference>
<dbReference type="PANTHER" id="PTHR43570">
    <property type="entry name" value="ALDEHYDE DEHYDROGENASE"/>
    <property type="match status" value="1"/>
</dbReference>
<dbReference type="InterPro" id="IPR012394">
    <property type="entry name" value="Aldehyde_DH_NAD(P)"/>
</dbReference>
<dbReference type="FunFam" id="3.40.309.10:FF:000003">
    <property type="entry name" value="Aldehyde dehydrogenase"/>
    <property type="match status" value="1"/>
</dbReference>
<feature type="active site" evidence="5 6">
    <location>
        <position position="226"/>
    </location>
</feature>
<feature type="domain" description="Aldehyde dehydrogenase" evidence="8">
    <location>
        <begin position="11"/>
        <end position="453"/>
    </location>
</feature>
<dbReference type="PIRSF" id="PIRSF036492">
    <property type="entry name" value="ALDH"/>
    <property type="match status" value="1"/>
</dbReference>
<dbReference type="GO" id="GO:0006081">
    <property type="term" value="P:aldehyde metabolic process"/>
    <property type="evidence" value="ECO:0007669"/>
    <property type="project" value="InterPro"/>
</dbReference>
<dbReference type="PROSITE" id="PS00687">
    <property type="entry name" value="ALDEHYDE_DEHYDR_GLU"/>
    <property type="match status" value="1"/>
</dbReference>
<dbReference type="Gene3D" id="3.40.309.10">
    <property type="entry name" value="Aldehyde Dehydrogenase, Chain A, domain 2"/>
    <property type="match status" value="1"/>
</dbReference>
<keyword evidence="10" id="KW-1185">Reference proteome</keyword>
<dbReference type="Pfam" id="PF00171">
    <property type="entry name" value="Aldedh"/>
    <property type="match status" value="1"/>
</dbReference>
<dbReference type="EMBL" id="CP013002">
    <property type="protein sequence ID" value="ALL13478.1"/>
    <property type="molecule type" value="Genomic_DNA"/>
</dbReference>
<evidence type="ECO:0000256" key="1">
    <source>
        <dbReference type="ARBA" id="ARBA00009986"/>
    </source>
</evidence>
<reference evidence="9 10" key="1">
    <citation type="submission" date="2015-10" db="EMBL/GenBank/DDBJ databases">
        <title>Conservation of the essential genome among Caulobacter and Brevundimonas species.</title>
        <authorList>
            <person name="Scott D."/>
            <person name="Ely B."/>
        </authorList>
    </citation>
    <scope>NUCLEOTIDE SEQUENCE [LARGE SCALE GENOMIC DNA]</scope>
    <source>
        <strain evidence="9 10">CB4</strain>
    </source>
</reference>
<evidence type="ECO:0000256" key="3">
    <source>
        <dbReference type="ARBA" id="ARBA00023027"/>
    </source>
</evidence>
<evidence type="ECO:0000256" key="6">
    <source>
        <dbReference type="PROSITE-ProRule" id="PRU10007"/>
    </source>
</evidence>
<dbReference type="SUPFAM" id="SSF53720">
    <property type="entry name" value="ALDH-like"/>
    <property type="match status" value="1"/>
</dbReference>
<dbReference type="STRING" id="69395.AQ619_09020"/>
<gene>
    <name evidence="9" type="ORF">AQ619_09020</name>
</gene>
<dbReference type="AlphaFoldDB" id="A0A0P0NZU2"/>
<dbReference type="eggNOG" id="COG1012">
    <property type="taxonomic scope" value="Bacteria"/>
</dbReference>
<protein>
    <recommendedName>
        <fullName evidence="4">Aldehyde dehydrogenase</fullName>
    </recommendedName>
</protein>
<dbReference type="InterPro" id="IPR016162">
    <property type="entry name" value="Ald_DH_N"/>
</dbReference>
<keyword evidence="3" id="KW-0520">NAD</keyword>
<dbReference type="CDD" id="cd07133">
    <property type="entry name" value="ALDH_CALDH_CalB"/>
    <property type="match status" value="1"/>
</dbReference>
<dbReference type="OrthoDB" id="9761688at2"/>
<dbReference type="Gene3D" id="3.40.605.10">
    <property type="entry name" value="Aldehyde Dehydrogenase, Chain A, domain 1"/>
    <property type="match status" value="1"/>
</dbReference>
<dbReference type="GO" id="GO:0004029">
    <property type="term" value="F:aldehyde dehydrogenase (NAD+) activity"/>
    <property type="evidence" value="ECO:0007669"/>
    <property type="project" value="TreeGrafter"/>
</dbReference>
<feature type="active site" evidence="5">
    <location>
        <position position="260"/>
    </location>
</feature>
<evidence type="ECO:0000256" key="5">
    <source>
        <dbReference type="PIRSR" id="PIRSR036492-1"/>
    </source>
</evidence>
<organism evidence="9 10">
    <name type="scientific">Caulobacter henricii</name>
    <dbReference type="NCBI Taxonomy" id="69395"/>
    <lineage>
        <taxon>Bacteria</taxon>
        <taxon>Pseudomonadati</taxon>
        <taxon>Pseudomonadota</taxon>
        <taxon>Alphaproteobacteria</taxon>
        <taxon>Caulobacterales</taxon>
        <taxon>Caulobacteraceae</taxon>
        <taxon>Caulobacter</taxon>
    </lineage>
</organism>
<comment type="similarity">
    <text evidence="1 4 7">Belongs to the aldehyde dehydrogenase family.</text>
</comment>
<dbReference type="InterPro" id="IPR016163">
    <property type="entry name" value="Ald_DH_C"/>
</dbReference>
<evidence type="ECO:0000313" key="9">
    <source>
        <dbReference type="EMBL" id="ALL13478.1"/>
    </source>
</evidence>